<evidence type="ECO:0000313" key="1">
    <source>
        <dbReference type="EMBL" id="QWQ36147.1"/>
    </source>
</evidence>
<protein>
    <submittedName>
        <fullName evidence="1">Uncharacterized protein</fullName>
    </submittedName>
</protein>
<evidence type="ECO:0000313" key="2">
    <source>
        <dbReference type="Proteomes" id="UP000680588"/>
    </source>
</evidence>
<dbReference type="Proteomes" id="UP000680588">
    <property type="component" value="Chromosome"/>
</dbReference>
<accession>A0A975S5K1</accession>
<dbReference type="AlphaFoldDB" id="A0A975S5K1"/>
<sequence>MGPWQGNFTQWAPVWAAVRGLGSTLDGDAVLMAPFGGGAPQYVVTWPGRNTPRAAAEVSATPGARLTLVTDDADTAREFAAGQGLASLSTLALMTADPADLPQVPQLPEGADLTLAESRDYSVVEISAFGEPVARGRIARGEGFAVFGGIDIRRPDPDHTMETAVLAALAEEAAVRDLPLILMPALPKSGFWYARQGWSTAAEVLTFMRTLDA</sequence>
<dbReference type="KEGG" id="asun:KG104_17210"/>
<reference evidence="1" key="1">
    <citation type="submission" date="2021-06" db="EMBL/GenBank/DDBJ databases">
        <title>Novel species in genus Arthrobacter.</title>
        <authorList>
            <person name="Zhang G."/>
        </authorList>
    </citation>
    <scope>NUCLEOTIDE SEQUENCE</scope>
    <source>
        <strain evidence="1">Zg-ZUI122</strain>
    </source>
</reference>
<organism evidence="1 2">
    <name type="scientific">Arthrobacter sunyaminii</name>
    <dbReference type="NCBI Taxonomy" id="2816859"/>
    <lineage>
        <taxon>Bacteria</taxon>
        <taxon>Bacillati</taxon>
        <taxon>Actinomycetota</taxon>
        <taxon>Actinomycetes</taxon>
        <taxon>Micrococcales</taxon>
        <taxon>Micrococcaceae</taxon>
        <taxon>Arthrobacter</taxon>
    </lineage>
</organism>
<dbReference type="EMBL" id="CP076456">
    <property type="protein sequence ID" value="QWQ36147.1"/>
    <property type="molecule type" value="Genomic_DNA"/>
</dbReference>
<keyword evidence="2" id="KW-1185">Reference proteome</keyword>
<dbReference type="RefSeq" id="WP_104096780.1">
    <property type="nucleotide sequence ID" value="NZ_CP076456.1"/>
</dbReference>
<gene>
    <name evidence="1" type="ORF">KG104_17210</name>
</gene>
<name>A0A975S5K1_9MICC</name>
<proteinExistence type="predicted"/>